<dbReference type="Proteomes" id="UP000068164">
    <property type="component" value="Unassembled WGS sequence"/>
</dbReference>
<accession>A0A109J0W7</accession>
<dbReference type="EMBL" id="LNCD01000149">
    <property type="protein sequence ID" value="KWV40300.1"/>
    <property type="molecule type" value="Genomic_DNA"/>
</dbReference>
<keyword evidence="2" id="KW-1185">Reference proteome</keyword>
<dbReference type="OrthoDB" id="9812625at2"/>
<comment type="caution">
    <text evidence="1">The sequence shown here is derived from an EMBL/GenBank/DDBJ whole genome shotgun (WGS) entry which is preliminary data.</text>
</comment>
<gene>
    <name evidence="1" type="ORF">AS026_26425</name>
</gene>
<evidence type="ECO:0000313" key="2">
    <source>
        <dbReference type="Proteomes" id="UP000068164"/>
    </source>
</evidence>
<proteinExistence type="predicted"/>
<reference evidence="1 2" key="1">
    <citation type="submission" date="2015-11" db="EMBL/GenBank/DDBJ databases">
        <title>Draft Genome Sequence of the Strain BR 10423 (Rhizobium sp.) isolated from nodules of Mimosa pudica.</title>
        <authorList>
            <person name="Barauna A.C."/>
            <person name="Zilli J.E."/>
            <person name="Simoes-Araujo J.L."/>
            <person name="Reis V.M."/>
            <person name="James E.K."/>
            <person name="Reis F.B.Jr."/>
            <person name="Rouws L.F."/>
            <person name="Passos S.R."/>
            <person name="Gois S.R."/>
        </authorList>
    </citation>
    <scope>NUCLEOTIDE SEQUENCE [LARGE SCALE GENOMIC DNA]</scope>
    <source>
        <strain evidence="1 2">BR10423</strain>
    </source>
</reference>
<evidence type="ECO:0000313" key="1">
    <source>
        <dbReference type="EMBL" id="KWV40300.1"/>
    </source>
</evidence>
<sequence length="96" mass="10378">MDADRDDAFLASASCLLKGLERDPDVYCLNWLLEEVSTSINTAPAGGNPSLVDRLGGSTKPDALLQAQPAAPDEELFSVYFTRELATMQRGVLEFA</sequence>
<dbReference type="AlphaFoldDB" id="A0A109J0W7"/>
<organism evidence="1 2">
    <name type="scientific">Rhizobium altiplani</name>
    <dbReference type="NCBI Taxonomy" id="1864509"/>
    <lineage>
        <taxon>Bacteria</taxon>
        <taxon>Pseudomonadati</taxon>
        <taxon>Pseudomonadota</taxon>
        <taxon>Alphaproteobacteria</taxon>
        <taxon>Hyphomicrobiales</taxon>
        <taxon>Rhizobiaceae</taxon>
        <taxon>Rhizobium/Agrobacterium group</taxon>
        <taxon>Rhizobium</taxon>
    </lineage>
</organism>
<dbReference type="RefSeq" id="WP_062376336.1">
    <property type="nucleotide sequence ID" value="NZ_LNCD01000149.1"/>
</dbReference>
<protein>
    <submittedName>
        <fullName evidence="1">Uncharacterized protein</fullName>
    </submittedName>
</protein>
<name>A0A109J0W7_9HYPH</name>